<reference evidence="2 3" key="2">
    <citation type="submission" date="2024-07" db="EMBL/GenBank/DDBJ databases">
        <authorList>
            <person name="Akdeniz Z."/>
        </authorList>
    </citation>
    <scope>NUCLEOTIDE SEQUENCE [LARGE SCALE GENOMIC DNA]</scope>
</reference>
<dbReference type="EMBL" id="CATOUU010000914">
    <property type="protein sequence ID" value="CAI9959106.1"/>
    <property type="molecule type" value="Genomic_DNA"/>
</dbReference>
<sequence>MNRKHSIKSKMQHLAIINEGGESVEQTLKQPKFTERNSLQERVDSQSCDIFWDQSSKTNVLLTKIKIINGHKSMKNISIETKKVENQTTSTESFFDIFSDSVFKE</sequence>
<name>A0AA86QP24_9EUKA</name>
<reference evidence="1" key="1">
    <citation type="submission" date="2023-06" db="EMBL/GenBank/DDBJ databases">
        <authorList>
            <person name="Kurt Z."/>
        </authorList>
    </citation>
    <scope>NUCLEOTIDE SEQUENCE</scope>
</reference>
<evidence type="ECO:0000313" key="3">
    <source>
        <dbReference type="Proteomes" id="UP001642409"/>
    </source>
</evidence>
<keyword evidence="3" id="KW-1185">Reference proteome</keyword>
<evidence type="ECO:0000313" key="2">
    <source>
        <dbReference type="EMBL" id="CAL6055830.1"/>
    </source>
</evidence>
<dbReference type="EMBL" id="CAXDID020000207">
    <property type="protein sequence ID" value="CAL6055830.1"/>
    <property type="molecule type" value="Genomic_DNA"/>
</dbReference>
<organism evidence="1">
    <name type="scientific">Hexamita inflata</name>
    <dbReference type="NCBI Taxonomy" id="28002"/>
    <lineage>
        <taxon>Eukaryota</taxon>
        <taxon>Metamonada</taxon>
        <taxon>Diplomonadida</taxon>
        <taxon>Hexamitidae</taxon>
        <taxon>Hexamitinae</taxon>
        <taxon>Hexamita</taxon>
    </lineage>
</organism>
<accession>A0AA86QP24</accession>
<evidence type="ECO:0000313" key="1">
    <source>
        <dbReference type="EMBL" id="CAI9959106.1"/>
    </source>
</evidence>
<gene>
    <name evidence="2" type="ORF">HINF_LOCUS46734</name>
    <name evidence="1" type="ORF">HINF_LOCUS46751</name>
</gene>
<dbReference type="Proteomes" id="UP001642409">
    <property type="component" value="Unassembled WGS sequence"/>
</dbReference>
<proteinExistence type="predicted"/>
<dbReference type="AlphaFoldDB" id="A0AA86QP24"/>
<comment type="caution">
    <text evidence="1">The sequence shown here is derived from an EMBL/GenBank/DDBJ whole genome shotgun (WGS) entry which is preliminary data.</text>
</comment>
<protein>
    <submittedName>
        <fullName evidence="2">Hypothetical_protein</fullName>
    </submittedName>
</protein>